<proteinExistence type="predicted"/>
<dbReference type="GO" id="GO:0046872">
    <property type="term" value="F:metal ion binding"/>
    <property type="evidence" value="ECO:0007669"/>
    <property type="project" value="InterPro"/>
</dbReference>
<dbReference type="InterPro" id="IPR044929">
    <property type="entry name" value="DNA/RNA_non-sp_Endonuclease_sf"/>
</dbReference>
<evidence type="ECO:0000259" key="4">
    <source>
        <dbReference type="SMART" id="SM00892"/>
    </source>
</evidence>
<dbReference type="GO" id="GO:0003676">
    <property type="term" value="F:nucleic acid binding"/>
    <property type="evidence" value="ECO:0007669"/>
    <property type="project" value="InterPro"/>
</dbReference>
<feature type="compositionally biased region" description="Low complexity" evidence="1">
    <location>
        <begin position="312"/>
        <end position="489"/>
    </location>
</feature>
<organism evidence="5 6">
    <name type="scientific">Amphiprion ocellaris</name>
    <name type="common">Clown anemonefish</name>
    <dbReference type="NCBI Taxonomy" id="80972"/>
    <lineage>
        <taxon>Eukaryota</taxon>
        <taxon>Metazoa</taxon>
        <taxon>Chordata</taxon>
        <taxon>Craniata</taxon>
        <taxon>Vertebrata</taxon>
        <taxon>Euteleostomi</taxon>
        <taxon>Actinopterygii</taxon>
        <taxon>Neopterygii</taxon>
        <taxon>Teleostei</taxon>
        <taxon>Neoteleostei</taxon>
        <taxon>Acanthomorphata</taxon>
        <taxon>Ovalentaria</taxon>
        <taxon>Pomacentridae</taxon>
        <taxon>Amphiprion</taxon>
    </lineage>
</organism>
<evidence type="ECO:0000313" key="6">
    <source>
        <dbReference type="Proteomes" id="UP001501940"/>
    </source>
</evidence>
<feature type="domain" description="DNA/RNA non-specific endonuclease/pyrophosphatase/phosphodiesterase" evidence="4">
    <location>
        <begin position="71"/>
        <end position="272"/>
    </location>
</feature>
<dbReference type="KEGG" id="aoce:118470034"/>
<dbReference type="SMART" id="SM00892">
    <property type="entry name" value="Endonuclease_NS"/>
    <property type="match status" value="1"/>
</dbReference>
<name>A0AAQ6A471_AMPOC</name>
<evidence type="ECO:0000313" key="5">
    <source>
        <dbReference type="Ensembl" id="ENSAOCP00000072119.1"/>
    </source>
</evidence>
<dbReference type="AlphaFoldDB" id="A0AAQ6A471"/>
<dbReference type="GeneID" id="118470034"/>
<evidence type="ECO:0000256" key="1">
    <source>
        <dbReference type="SAM" id="MobiDB-lite"/>
    </source>
</evidence>
<dbReference type="InterPro" id="IPR001604">
    <property type="entry name" value="Endo_G_ENPP1-like_dom"/>
</dbReference>
<reference evidence="5 6" key="1">
    <citation type="submission" date="2022-01" db="EMBL/GenBank/DDBJ databases">
        <title>A chromosome-scale genome assembly of the false clownfish, Amphiprion ocellaris.</title>
        <authorList>
            <person name="Ryu T."/>
        </authorList>
    </citation>
    <scope>NUCLEOTIDE SEQUENCE [LARGE SCALE GENOMIC DNA]</scope>
</reference>
<accession>A0AAQ6A471</accession>
<keyword evidence="2" id="KW-0732">Signal</keyword>
<dbReference type="Pfam" id="PF01223">
    <property type="entry name" value="Endonuclease_NS"/>
    <property type="match status" value="1"/>
</dbReference>
<dbReference type="SMART" id="SM00477">
    <property type="entry name" value="NUC"/>
    <property type="match status" value="1"/>
</dbReference>
<evidence type="ECO:0008006" key="7">
    <source>
        <dbReference type="Google" id="ProtNLM"/>
    </source>
</evidence>
<reference evidence="5" key="2">
    <citation type="submission" date="2025-08" db="UniProtKB">
        <authorList>
            <consortium name="Ensembl"/>
        </authorList>
    </citation>
    <scope>IDENTIFICATION</scope>
</reference>
<dbReference type="SUPFAM" id="SSF54060">
    <property type="entry name" value="His-Me finger endonucleases"/>
    <property type="match status" value="1"/>
</dbReference>
<sequence>MAALHMWCSWPVIPLLLLLSIAPMLAEVVNSMSDCDHFLLEETPPQIPGVLEDGKILNQNRYKPICQTYRNKRRFVTLYDIKNKIPVFSAYKYRGVEGKGRPKKHWKIEPQLENELVNKNMMGKHKQTSYNHQAVDTDFRSNGMFDRGHIIPSSYASTENDKRSTFTLTNIVPQASSFNKGSWSRMESCIRCVMDKYCTNSSGFTEGFVVTGAQPSFSNILNNRVNIPSMLWTAFCCYSTNMEAWIASAHWGNNVPDDAKNKHLQAKTLAELHDLLRTKDSEFTVFPGAQCPLHTTVAEFYPQGNKCHCPSSGSSALHSSTSGPHSSTSAPLSPTSAPHSSTSTPQTSTSASYSSTAALQTSTSALQTSTSSPHTSTSAPQPSTSAPNSSTFTTQTSTSAPNSSTFTTQTSTSAPNSSTFTTQTSTSASYSSTSASQTLTSSPHSSTSVSQTSTSASFSSTSAAQTSTSSPHSSTSTPQTSISQSYSSTVACQTATSAPHSSRAVPQSSTLAPYTSTTGPHTTSVPLTYTSVCLTATSTPQTAHLPLKL</sequence>
<dbReference type="RefSeq" id="XP_035802376.2">
    <property type="nucleotide sequence ID" value="XM_035946483.2"/>
</dbReference>
<feature type="region of interest" description="Disordered" evidence="1">
    <location>
        <begin position="312"/>
        <end position="521"/>
    </location>
</feature>
<feature type="chain" id="PRO_5043882506" description="DNA/RNA non-specific endonuclease domain-containing protein" evidence="2">
    <location>
        <begin position="27"/>
        <end position="549"/>
    </location>
</feature>
<dbReference type="InterPro" id="IPR039015">
    <property type="entry name" value="ENDOD1"/>
</dbReference>
<dbReference type="GeneTree" id="ENSGT01030000234592"/>
<dbReference type="InterPro" id="IPR020821">
    <property type="entry name" value="ENPP1-3/EXOG-like_nuc-like"/>
</dbReference>
<feature type="domain" description="ENPP1-3/EXOG-like endonuclease/phosphodiesterase" evidence="3">
    <location>
        <begin position="72"/>
        <end position="282"/>
    </location>
</feature>
<evidence type="ECO:0000259" key="3">
    <source>
        <dbReference type="SMART" id="SM00477"/>
    </source>
</evidence>
<reference evidence="5" key="3">
    <citation type="submission" date="2025-09" db="UniProtKB">
        <authorList>
            <consortium name="Ensembl"/>
        </authorList>
    </citation>
    <scope>IDENTIFICATION</scope>
</reference>
<dbReference type="PANTHER" id="PTHR21472:SF15">
    <property type="entry name" value="ENDONUCLEASE DOMAIN-CONTAINING 1 PROTEIN-RELATED"/>
    <property type="match status" value="1"/>
</dbReference>
<evidence type="ECO:0000256" key="2">
    <source>
        <dbReference type="SAM" id="SignalP"/>
    </source>
</evidence>
<feature type="compositionally biased region" description="Polar residues" evidence="1">
    <location>
        <begin position="490"/>
        <end position="521"/>
    </location>
</feature>
<dbReference type="Gene3D" id="3.40.570.10">
    <property type="entry name" value="Extracellular Endonuclease, subunit A"/>
    <property type="match status" value="1"/>
</dbReference>
<feature type="signal peptide" evidence="2">
    <location>
        <begin position="1"/>
        <end position="26"/>
    </location>
</feature>
<dbReference type="Proteomes" id="UP001501940">
    <property type="component" value="Chromosome 23"/>
</dbReference>
<dbReference type="PANTHER" id="PTHR21472">
    <property type="entry name" value="ENDONUCLEASE DOMAIN-CONTAINING 1 PROTEIN ENDOD1"/>
    <property type="match status" value="1"/>
</dbReference>
<keyword evidence="6" id="KW-1185">Reference proteome</keyword>
<dbReference type="InterPro" id="IPR044925">
    <property type="entry name" value="His-Me_finger_sf"/>
</dbReference>
<dbReference type="GO" id="GO:0016787">
    <property type="term" value="F:hydrolase activity"/>
    <property type="evidence" value="ECO:0007669"/>
    <property type="project" value="InterPro"/>
</dbReference>
<protein>
    <recommendedName>
        <fullName evidence="7">DNA/RNA non-specific endonuclease domain-containing protein</fullName>
    </recommendedName>
</protein>
<dbReference type="Ensembl" id="ENSAOCT00000048110.1">
    <property type="protein sequence ID" value="ENSAOCP00000072119.1"/>
    <property type="gene ID" value="ENSAOCG00000029715.1"/>
</dbReference>